<sequence length="171" mass="18494">MSATDILVDAFTRVSESVHRVLNGLTDDELTARVDPGANTIAWLIWHLTRVQDDHLAGVAGTEQLYTASGWYERLGLASGPRATGYGMSAEEVGAVSGFTPGQIGAYFEAVHEQTVGWVRLLEDEQLDRVVDDAYDPPVTLAARLVSVINDATQHVGQAAFVRGSIRRQNG</sequence>
<evidence type="ECO:0000259" key="1">
    <source>
        <dbReference type="Pfam" id="PF12867"/>
    </source>
</evidence>
<organism evidence="2 3">
    <name type="scientific">Subtercola vilae</name>
    <dbReference type="NCBI Taxonomy" id="2056433"/>
    <lineage>
        <taxon>Bacteria</taxon>
        <taxon>Bacillati</taxon>
        <taxon>Actinomycetota</taxon>
        <taxon>Actinomycetes</taxon>
        <taxon>Micrococcales</taxon>
        <taxon>Microbacteriaceae</taxon>
        <taxon>Subtercola</taxon>
    </lineage>
</organism>
<dbReference type="InterPro" id="IPR024775">
    <property type="entry name" value="DinB-like"/>
</dbReference>
<proteinExistence type="predicted"/>
<evidence type="ECO:0000313" key="2">
    <source>
        <dbReference type="EMBL" id="TIH29293.1"/>
    </source>
</evidence>
<protein>
    <submittedName>
        <fullName evidence="2">DinB family protein</fullName>
    </submittedName>
</protein>
<dbReference type="NCBIfam" id="NF047843">
    <property type="entry name" value="MST_Rv0443"/>
    <property type="match status" value="1"/>
</dbReference>
<keyword evidence="3" id="KW-1185">Reference proteome</keyword>
<reference evidence="2 3" key="1">
    <citation type="journal article" date="2019" name="Microorganisms">
        <title>Systematic Affiliation and Genome Analysis of Subtercola vilae DB165(T) with Particular Emphasis on Cold Adaptation of an Isolate from a High-Altitude Cold Volcano Lake.</title>
        <authorList>
            <person name="Villalobos A.S."/>
            <person name="Wiese J."/>
            <person name="Imhoff J.F."/>
            <person name="Dorador C."/>
            <person name="Keller A."/>
            <person name="Hentschel U."/>
        </authorList>
    </citation>
    <scope>NUCLEOTIDE SEQUENCE [LARGE SCALE GENOMIC DNA]</scope>
    <source>
        <strain evidence="2 3">DB165</strain>
    </source>
</reference>
<dbReference type="Proteomes" id="UP000306192">
    <property type="component" value="Unassembled WGS sequence"/>
</dbReference>
<evidence type="ECO:0000313" key="3">
    <source>
        <dbReference type="Proteomes" id="UP000306192"/>
    </source>
</evidence>
<dbReference type="OrthoDB" id="2363925at2"/>
<feature type="domain" description="DinB-like" evidence="1">
    <location>
        <begin position="11"/>
        <end position="159"/>
    </location>
</feature>
<dbReference type="EMBL" id="QYRT01000062">
    <property type="protein sequence ID" value="TIH29293.1"/>
    <property type="molecule type" value="Genomic_DNA"/>
</dbReference>
<dbReference type="InterPro" id="IPR034660">
    <property type="entry name" value="DinB/YfiT-like"/>
</dbReference>
<gene>
    <name evidence="2" type="ORF">D4765_17975</name>
</gene>
<dbReference type="Pfam" id="PF12867">
    <property type="entry name" value="DinB_2"/>
    <property type="match status" value="1"/>
</dbReference>
<dbReference type="SUPFAM" id="SSF109854">
    <property type="entry name" value="DinB/YfiT-like putative metalloenzymes"/>
    <property type="match status" value="1"/>
</dbReference>
<dbReference type="AlphaFoldDB" id="A0A4T2BD81"/>
<accession>A0A4T2BD81</accession>
<dbReference type="Gene3D" id="1.20.120.450">
    <property type="entry name" value="dinb family like domain"/>
    <property type="match status" value="1"/>
</dbReference>
<name>A0A4T2BD81_9MICO</name>
<comment type="caution">
    <text evidence="2">The sequence shown here is derived from an EMBL/GenBank/DDBJ whole genome shotgun (WGS) entry which is preliminary data.</text>
</comment>